<dbReference type="Proteomes" id="UP000028582">
    <property type="component" value="Unassembled WGS sequence"/>
</dbReference>
<dbReference type="AlphaFoldDB" id="A0A080ZGI6"/>
<evidence type="ECO:0000313" key="2">
    <source>
        <dbReference type="EMBL" id="ETO65747.1"/>
    </source>
</evidence>
<gene>
    <name evidence="2" type="ORF">F444_16980</name>
</gene>
<evidence type="ECO:0000256" key="1">
    <source>
        <dbReference type="SAM" id="SignalP"/>
    </source>
</evidence>
<reference evidence="2 3" key="1">
    <citation type="submission" date="2013-11" db="EMBL/GenBank/DDBJ databases">
        <title>The Genome Sequence of Phytophthora parasitica P1976.</title>
        <authorList>
            <consortium name="The Broad Institute Genomics Platform"/>
            <person name="Russ C."/>
            <person name="Tyler B."/>
            <person name="Panabieres F."/>
            <person name="Shan W."/>
            <person name="Tripathy S."/>
            <person name="Grunwald N."/>
            <person name="Machado M."/>
            <person name="Johnson C.S."/>
            <person name="Walker B."/>
            <person name="Young S."/>
            <person name="Zeng Q."/>
            <person name="Gargeya S."/>
            <person name="Fitzgerald M."/>
            <person name="Haas B."/>
            <person name="Abouelleil A."/>
            <person name="Allen A.W."/>
            <person name="Alvarado L."/>
            <person name="Arachchi H.M."/>
            <person name="Berlin A.M."/>
            <person name="Chapman S.B."/>
            <person name="Gainer-Dewar J."/>
            <person name="Goldberg J."/>
            <person name="Griggs A."/>
            <person name="Gujja S."/>
            <person name="Hansen M."/>
            <person name="Howarth C."/>
            <person name="Imamovic A."/>
            <person name="Ireland A."/>
            <person name="Larimer J."/>
            <person name="McCowan C."/>
            <person name="Murphy C."/>
            <person name="Pearson M."/>
            <person name="Poon T.W."/>
            <person name="Priest M."/>
            <person name="Roberts A."/>
            <person name="Saif S."/>
            <person name="Shea T."/>
            <person name="Sisk P."/>
            <person name="Sykes S."/>
            <person name="Wortman J."/>
            <person name="Nusbaum C."/>
            <person name="Birren B."/>
        </authorList>
    </citation>
    <scope>NUCLEOTIDE SEQUENCE [LARGE SCALE GENOMIC DNA]</scope>
    <source>
        <strain evidence="2 3">P1976</strain>
    </source>
</reference>
<evidence type="ECO:0008006" key="4">
    <source>
        <dbReference type="Google" id="ProtNLM"/>
    </source>
</evidence>
<name>A0A080ZGI6_PHYNI</name>
<sequence>MAWGLFMLVGTAITLVNILATSSLATSIALDDKNIDTSGRFLRVVKNDEERTVASAETITSLVKSKSVINTLVDTLPSKLAEIEKKYPIVIPGVSQAYIKVRLRLAYSSRTPPTEIFRFLGLRGHHGERLKNHPFYKYYEAYFNKWKNAQKHLSIR</sequence>
<comment type="caution">
    <text evidence="2">The sequence shown here is derived from an EMBL/GenBank/DDBJ whole genome shotgun (WGS) entry which is preliminary data.</text>
</comment>
<organism evidence="2 3">
    <name type="scientific">Phytophthora nicotianae P1976</name>
    <dbReference type="NCBI Taxonomy" id="1317066"/>
    <lineage>
        <taxon>Eukaryota</taxon>
        <taxon>Sar</taxon>
        <taxon>Stramenopiles</taxon>
        <taxon>Oomycota</taxon>
        <taxon>Peronosporomycetes</taxon>
        <taxon>Peronosporales</taxon>
        <taxon>Peronosporaceae</taxon>
        <taxon>Phytophthora</taxon>
    </lineage>
</organism>
<keyword evidence="1" id="KW-0732">Signal</keyword>
<accession>A0A080ZGI6</accession>
<feature type="signal peptide" evidence="1">
    <location>
        <begin position="1"/>
        <end position="25"/>
    </location>
</feature>
<proteinExistence type="predicted"/>
<protein>
    <recommendedName>
        <fullName evidence="4">RxLR effector protein</fullName>
    </recommendedName>
</protein>
<evidence type="ECO:0000313" key="3">
    <source>
        <dbReference type="Proteomes" id="UP000028582"/>
    </source>
</evidence>
<feature type="chain" id="PRO_5001753045" description="RxLR effector protein" evidence="1">
    <location>
        <begin position="26"/>
        <end position="156"/>
    </location>
</feature>
<dbReference type="OrthoDB" id="126295at2759"/>
<dbReference type="EMBL" id="ANJA01003160">
    <property type="protein sequence ID" value="ETO65747.1"/>
    <property type="molecule type" value="Genomic_DNA"/>
</dbReference>